<dbReference type="Gene3D" id="3.40.50.150">
    <property type="entry name" value="Vaccinia Virus protein VP39"/>
    <property type="match status" value="1"/>
</dbReference>
<feature type="compositionally biased region" description="Polar residues" evidence="2">
    <location>
        <begin position="9"/>
        <end position="28"/>
    </location>
</feature>
<dbReference type="InterPro" id="IPR029063">
    <property type="entry name" value="SAM-dependent_MTases_sf"/>
</dbReference>
<keyword evidence="4" id="KW-1185">Reference proteome</keyword>
<comment type="similarity">
    <text evidence="1">Belongs to the methyltransferase superfamily. LaeA methyltransferase family.</text>
</comment>
<evidence type="ECO:0008006" key="5">
    <source>
        <dbReference type="Google" id="ProtNLM"/>
    </source>
</evidence>
<dbReference type="Proteomes" id="UP001239795">
    <property type="component" value="Unassembled WGS sequence"/>
</dbReference>
<evidence type="ECO:0000313" key="4">
    <source>
        <dbReference type="Proteomes" id="UP001239795"/>
    </source>
</evidence>
<reference evidence="3 4" key="1">
    <citation type="submission" date="2016-10" db="EMBL/GenBank/DDBJ databases">
        <title>The genome sequence of Colletotrichum fioriniae PJ7.</title>
        <authorList>
            <person name="Baroncelli R."/>
        </authorList>
    </citation>
    <scope>NUCLEOTIDE SEQUENCE [LARGE SCALE GENOMIC DNA]</scope>
    <source>
        <strain evidence="3">Col 31</strain>
    </source>
</reference>
<sequence>MSDIDQTRNDGQSPKSAASRGTSPHNANNVITQITPALDAEESVASSSTSVTSSVLQYRTENGRTYHGYKDGKYLMPNDDRENERLDIQHNMFILTFDNQLGRAPVNAKDTSIKVGRVLDVGTGTGIWALDFADEHPESEVLGDDLSPIQSACVPPNVTFEIDDIEEPWTFSQPFNYIHSRLMTSSIDDGTLADDAALNRFSKLWGEAAVIVGHAFQDNTTLKDLMADAGHLNPGGYLEIQEIDAEPRSDDDTLKDDSSLMKSLRLLKEAAEFFQRPFKDIKSLADIMAEVGFEDIHLERYKWPSNSWPKDRNYKNLGMWTYENLAMNWEAFLMAPLTRALSWTKEEVMVLAMEARRDLGDKSIHAYFTVWAIHGRKPLKAKLTEEATTG</sequence>
<dbReference type="GO" id="GO:0008168">
    <property type="term" value="F:methyltransferase activity"/>
    <property type="evidence" value="ECO:0007669"/>
    <property type="project" value="TreeGrafter"/>
</dbReference>
<dbReference type="CDD" id="cd02440">
    <property type="entry name" value="AdoMet_MTases"/>
    <property type="match status" value="1"/>
</dbReference>
<dbReference type="PANTHER" id="PTHR43591">
    <property type="entry name" value="METHYLTRANSFERASE"/>
    <property type="match status" value="1"/>
</dbReference>
<evidence type="ECO:0000256" key="2">
    <source>
        <dbReference type="SAM" id="MobiDB-lite"/>
    </source>
</evidence>
<comment type="caution">
    <text evidence="3">The sequence shown here is derived from an EMBL/GenBank/DDBJ whole genome shotgun (WGS) entry which is preliminary data.</text>
</comment>
<feature type="region of interest" description="Disordered" evidence="2">
    <location>
        <begin position="1"/>
        <end position="28"/>
    </location>
</feature>
<gene>
    <name evidence="3" type="ORF">CMEL01_16479</name>
</gene>
<organism evidence="3 4">
    <name type="scientific">Colletotrichum melonis</name>
    <dbReference type="NCBI Taxonomy" id="1209925"/>
    <lineage>
        <taxon>Eukaryota</taxon>
        <taxon>Fungi</taxon>
        <taxon>Dikarya</taxon>
        <taxon>Ascomycota</taxon>
        <taxon>Pezizomycotina</taxon>
        <taxon>Sordariomycetes</taxon>
        <taxon>Hypocreomycetidae</taxon>
        <taxon>Glomerellales</taxon>
        <taxon>Glomerellaceae</taxon>
        <taxon>Colletotrichum</taxon>
        <taxon>Colletotrichum acutatum species complex</taxon>
    </lineage>
</organism>
<dbReference type="AlphaFoldDB" id="A0AAI9UFR0"/>
<dbReference type="Pfam" id="PF13489">
    <property type="entry name" value="Methyltransf_23"/>
    <property type="match status" value="1"/>
</dbReference>
<evidence type="ECO:0000313" key="3">
    <source>
        <dbReference type="EMBL" id="KAK1456466.1"/>
    </source>
</evidence>
<proteinExistence type="inferred from homology"/>
<protein>
    <recommendedName>
        <fullName evidence="5">Methyltransferase domain-containing protein</fullName>
    </recommendedName>
</protein>
<dbReference type="EMBL" id="MLGG01000021">
    <property type="protein sequence ID" value="KAK1456466.1"/>
    <property type="molecule type" value="Genomic_DNA"/>
</dbReference>
<accession>A0AAI9UFR0</accession>
<name>A0AAI9UFR0_9PEZI</name>
<evidence type="ECO:0000256" key="1">
    <source>
        <dbReference type="ARBA" id="ARBA00038158"/>
    </source>
</evidence>
<dbReference type="SUPFAM" id="SSF53335">
    <property type="entry name" value="S-adenosyl-L-methionine-dependent methyltransferases"/>
    <property type="match status" value="1"/>
</dbReference>
<dbReference type="PANTHER" id="PTHR43591:SF31">
    <property type="entry name" value="LAEA-LIKE, PUTATIVE (AFU_ORTHOLOGUE AFUA_8G01930)-RELATED"/>
    <property type="match status" value="1"/>
</dbReference>